<evidence type="ECO:0000256" key="1">
    <source>
        <dbReference type="SAM" id="SignalP"/>
    </source>
</evidence>
<dbReference type="KEGG" id="fbl:Fbal_1482"/>
<dbReference type="Pfam" id="PF12690">
    <property type="entry name" value="BsuPI"/>
    <property type="match status" value="1"/>
</dbReference>
<evidence type="ECO:0000313" key="3">
    <source>
        <dbReference type="EMBL" id="ADN75686.1"/>
    </source>
</evidence>
<dbReference type="Proteomes" id="UP000006683">
    <property type="component" value="Chromosome"/>
</dbReference>
<dbReference type="PROSITE" id="PS51257">
    <property type="entry name" value="PROKAR_LIPOPROTEIN"/>
    <property type="match status" value="1"/>
</dbReference>
<dbReference type="GeneID" id="67181700"/>
<dbReference type="Gene3D" id="2.60.40.2360">
    <property type="entry name" value="Intracellular proteinase inhibitor BsuPI"/>
    <property type="match status" value="1"/>
</dbReference>
<sequence length="181" mass="18754">MQAKLMAATAALLLTGLAGCAESSASAAPTAAANTAPAPSVVGGQLKPANGAVYRSSEEQAVQATLEVAERWSRSVGGEIALVLTNTSSSSVQYTIASGMLADFMLSKGKEVVWRYSQEMMFTQALGKLTLAPNETRIVKARVSGNALSRLNPGRYTVSAMVNTHPKDAGPAIAPVMVNLD</sequence>
<dbReference type="InterPro" id="IPR038144">
    <property type="entry name" value="IPI"/>
</dbReference>
<dbReference type="STRING" id="550540.Fbal_1482"/>
<gene>
    <name evidence="3" type="ordered locus">Fbal_1482</name>
</gene>
<dbReference type="RefSeq" id="WP_013344992.1">
    <property type="nucleotide sequence ID" value="NC_014541.1"/>
</dbReference>
<keyword evidence="1" id="KW-0732">Signal</keyword>
<keyword evidence="4" id="KW-1185">Reference proteome</keyword>
<accession>E1SP61</accession>
<feature type="chain" id="PRO_5003151398" description="Intracellular proteinase inhibitor BsuPI domain-containing protein" evidence="1">
    <location>
        <begin position="28"/>
        <end position="181"/>
    </location>
</feature>
<dbReference type="AlphaFoldDB" id="E1SP61"/>
<dbReference type="OrthoDB" id="1357684at2"/>
<dbReference type="EMBL" id="CP002209">
    <property type="protein sequence ID" value="ADN75686.1"/>
    <property type="molecule type" value="Genomic_DNA"/>
</dbReference>
<evidence type="ECO:0000313" key="4">
    <source>
        <dbReference type="Proteomes" id="UP000006683"/>
    </source>
</evidence>
<name>E1SP61_FERBD</name>
<organism evidence="3 4">
    <name type="scientific">Ferrimonas balearica (strain DSM 9799 / CCM 4581 / KCTC 23876 / PAT)</name>
    <dbReference type="NCBI Taxonomy" id="550540"/>
    <lineage>
        <taxon>Bacteria</taxon>
        <taxon>Pseudomonadati</taxon>
        <taxon>Pseudomonadota</taxon>
        <taxon>Gammaproteobacteria</taxon>
        <taxon>Alteromonadales</taxon>
        <taxon>Ferrimonadaceae</taxon>
        <taxon>Ferrimonas</taxon>
    </lineage>
</organism>
<reference evidence="3 4" key="1">
    <citation type="journal article" date="2010" name="Stand. Genomic Sci.">
        <title>Complete genome sequence of Ferrimonas balearica type strain (PAT).</title>
        <authorList>
            <person name="Nolan M."/>
            <person name="Sikorski J."/>
            <person name="Davenport K."/>
            <person name="Lucas S."/>
            <person name="Glavina Del Rio T."/>
            <person name="Tice H."/>
            <person name="Cheng J."/>
            <person name="Goodwin L."/>
            <person name="Pitluck S."/>
            <person name="Liolios K."/>
            <person name="Ivanova N."/>
            <person name="Mavromatis K."/>
            <person name="Ovchinnikova G."/>
            <person name="Pati A."/>
            <person name="Chen A."/>
            <person name="Palaniappan K."/>
            <person name="Land M."/>
            <person name="Hauser L."/>
            <person name="Chang Y."/>
            <person name="Jeffries C."/>
            <person name="Tapia R."/>
            <person name="Brettin T."/>
            <person name="Detter J."/>
            <person name="Han C."/>
            <person name="Yasawong M."/>
            <person name="Rohde M."/>
            <person name="Tindall B."/>
            <person name="Goker M."/>
            <person name="Woyke T."/>
            <person name="Bristow J."/>
            <person name="Eisen J."/>
            <person name="Markowitz V."/>
            <person name="Hugenholtz P."/>
            <person name="Kyrpides N."/>
            <person name="Klenk H."/>
            <person name="Lapidus A."/>
        </authorList>
    </citation>
    <scope>NUCLEOTIDE SEQUENCE [LARGE SCALE GENOMIC DNA]</scope>
    <source>
        <strain evidence="4">DSM 9799 / CCM 4581 / KCTC 23876 / PAT</strain>
    </source>
</reference>
<feature type="domain" description="Intracellular proteinase inhibitor BsuPI" evidence="2">
    <location>
        <begin position="67"/>
        <end position="165"/>
    </location>
</feature>
<dbReference type="HOGENOM" id="CLU_121450_0_0_6"/>
<dbReference type="InterPro" id="IPR020481">
    <property type="entry name" value="Intracell_prot_inh_BsuPI"/>
</dbReference>
<protein>
    <recommendedName>
        <fullName evidence="2">Intracellular proteinase inhibitor BsuPI domain-containing protein</fullName>
    </recommendedName>
</protein>
<proteinExistence type="predicted"/>
<feature type="signal peptide" evidence="1">
    <location>
        <begin position="1"/>
        <end position="27"/>
    </location>
</feature>
<evidence type="ECO:0000259" key="2">
    <source>
        <dbReference type="Pfam" id="PF12690"/>
    </source>
</evidence>